<dbReference type="Gene3D" id="1.10.8.1050">
    <property type="entry name" value="Antitoxin VbhA-like"/>
    <property type="match status" value="1"/>
</dbReference>
<evidence type="ECO:0000259" key="1">
    <source>
        <dbReference type="Pfam" id="PF18495"/>
    </source>
</evidence>
<protein>
    <recommendedName>
        <fullName evidence="1">Antitoxin VbhA domain-containing protein</fullName>
    </recommendedName>
</protein>
<name>A0ABV2L101_9BACI</name>
<dbReference type="InterPro" id="IPR043038">
    <property type="entry name" value="VbhA_sf"/>
</dbReference>
<sequence length="52" mass="6010">MISAELDKAYQQAKHQLEIEGFTLTDEDEQNMKAVVSGEMSREQLIEQLKRV</sequence>
<dbReference type="Proteomes" id="UP001549167">
    <property type="component" value="Unassembled WGS sequence"/>
</dbReference>
<dbReference type="Pfam" id="PF18495">
    <property type="entry name" value="VbhA"/>
    <property type="match status" value="1"/>
</dbReference>
<organism evidence="2 3">
    <name type="scientific">Alkalibacillus flavidus</name>
    <dbReference type="NCBI Taxonomy" id="546021"/>
    <lineage>
        <taxon>Bacteria</taxon>
        <taxon>Bacillati</taxon>
        <taxon>Bacillota</taxon>
        <taxon>Bacilli</taxon>
        <taxon>Bacillales</taxon>
        <taxon>Bacillaceae</taxon>
        <taxon>Alkalibacillus</taxon>
    </lineage>
</organism>
<feature type="domain" description="Antitoxin VbhA" evidence="1">
    <location>
        <begin position="8"/>
        <end position="51"/>
    </location>
</feature>
<dbReference type="RefSeq" id="WP_354221853.1">
    <property type="nucleotide sequence ID" value="NZ_JBEPMX010000022.1"/>
</dbReference>
<accession>A0ABV2L101</accession>
<dbReference type="CDD" id="cd11586">
    <property type="entry name" value="VbhA_like"/>
    <property type="match status" value="1"/>
</dbReference>
<dbReference type="InterPro" id="IPR041535">
    <property type="entry name" value="VbhA"/>
</dbReference>
<proteinExistence type="predicted"/>
<comment type="caution">
    <text evidence="2">The sequence shown here is derived from an EMBL/GenBank/DDBJ whole genome shotgun (WGS) entry which is preliminary data.</text>
</comment>
<keyword evidence="3" id="KW-1185">Reference proteome</keyword>
<dbReference type="EMBL" id="JBEPMX010000022">
    <property type="protein sequence ID" value="MET3684475.1"/>
    <property type="molecule type" value="Genomic_DNA"/>
</dbReference>
<evidence type="ECO:0000313" key="3">
    <source>
        <dbReference type="Proteomes" id="UP001549167"/>
    </source>
</evidence>
<gene>
    <name evidence="2" type="ORF">ABID56_002612</name>
</gene>
<evidence type="ECO:0000313" key="2">
    <source>
        <dbReference type="EMBL" id="MET3684475.1"/>
    </source>
</evidence>
<dbReference type="InterPro" id="IPR033788">
    <property type="entry name" value="VbhA-like"/>
</dbReference>
<reference evidence="2 3" key="1">
    <citation type="submission" date="2024-06" db="EMBL/GenBank/DDBJ databases">
        <title>Genomic Encyclopedia of Type Strains, Phase IV (KMG-IV): sequencing the most valuable type-strain genomes for metagenomic binning, comparative biology and taxonomic classification.</title>
        <authorList>
            <person name="Goeker M."/>
        </authorList>
    </citation>
    <scope>NUCLEOTIDE SEQUENCE [LARGE SCALE GENOMIC DNA]</scope>
    <source>
        <strain evidence="2 3">DSM 23520</strain>
    </source>
</reference>